<organism evidence="1 2">
    <name type="scientific">Pseudovibrio axinellae</name>
    <dbReference type="NCBI Taxonomy" id="989403"/>
    <lineage>
        <taxon>Bacteria</taxon>
        <taxon>Pseudomonadati</taxon>
        <taxon>Pseudomonadota</taxon>
        <taxon>Alphaproteobacteria</taxon>
        <taxon>Hyphomicrobiales</taxon>
        <taxon>Stappiaceae</taxon>
        <taxon>Pseudovibrio</taxon>
    </lineage>
</organism>
<accession>A0A165SZK4</accession>
<protein>
    <submittedName>
        <fullName evidence="1">OsmC-like protein</fullName>
    </submittedName>
</protein>
<evidence type="ECO:0000313" key="1">
    <source>
        <dbReference type="EMBL" id="KZL05089.1"/>
    </source>
</evidence>
<dbReference type="InterPro" id="IPR015946">
    <property type="entry name" value="KH_dom-like_a/b"/>
</dbReference>
<reference evidence="1 2" key="1">
    <citation type="journal article" date="2016" name="Front. Microbiol.">
        <title>Comparative Genomic Analysis Reveals a Diverse Repertoire of Genes Involved in Prokaryote-Eukaryote Interactions within the Pseudovibrio Genus.</title>
        <authorList>
            <person name="Romano S."/>
            <person name="Fernandez-Guerra A."/>
            <person name="Reen F.J."/>
            <person name="Glockner F.O."/>
            <person name="Crowley S.P."/>
            <person name="O'Sullivan O."/>
            <person name="Cotter P.D."/>
            <person name="Adams C."/>
            <person name="Dobson A.D."/>
            <person name="O'Gara F."/>
        </authorList>
    </citation>
    <scope>NUCLEOTIDE SEQUENCE [LARGE SCALE GENOMIC DNA]</scope>
    <source>
        <strain evidence="1 2">Ad2</strain>
    </source>
</reference>
<comment type="caution">
    <text evidence="1">The sequence shown here is derived from an EMBL/GenBank/DDBJ whole genome shotgun (WGS) entry which is preliminary data.</text>
</comment>
<dbReference type="Gene3D" id="3.30.300.20">
    <property type="match status" value="1"/>
</dbReference>
<dbReference type="InterPro" id="IPR003718">
    <property type="entry name" value="OsmC/Ohr_fam"/>
</dbReference>
<dbReference type="STRING" id="989403.SAMN05421798_1115"/>
<dbReference type="Pfam" id="PF02566">
    <property type="entry name" value="OsmC"/>
    <property type="match status" value="1"/>
</dbReference>
<name>A0A165SZK4_9HYPH</name>
<dbReference type="AlphaFoldDB" id="A0A165SZK4"/>
<proteinExistence type="predicted"/>
<dbReference type="PATRIC" id="fig|989403.3.peg.4873"/>
<sequence>MKPKTYGPLSVTSQEAPQSLQVSNQFGHQYAAGYGESEEFSAPSDLIMSALGSCMAVSLQFVAKQKKLLLGPINITVKAEKAPTFPHRFGSFSLEVSLPDIEDRTKAEALIKAAKEICTVSNTLNAEIHVKLI</sequence>
<gene>
    <name evidence="1" type="ORF">PsAD2_04444</name>
</gene>
<dbReference type="InterPro" id="IPR036102">
    <property type="entry name" value="OsmC/Ohrsf"/>
</dbReference>
<dbReference type="Proteomes" id="UP000076577">
    <property type="component" value="Unassembled WGS sequence"/>
</dbReference>
<dbReference type="RefSeq" id="WP_275078229.1">
    <property type="nucleotide sequence ID" value="NZ_FOFM01000011.1"/>
</dbReference>
<evidence type="ECO:0000313" key="2">
    <source>
        <dbReference type="Proteomes" id="UP000076577"/>
    </source>
</evidence>
<keyword evidence="2" id="KW-1185">Reference proteome</keyword>
<dbReference type="SUPFAM" id="SSF82784">
    <property type="entry name" value="OsmC-like"/>
    <property type="match status" value="1"/>
</dbReference>
<dbReference type="EMBL" id="LMCB01000159">
    <property type="protein sequence ID" value="KZL05089.1"/>
    <property type="molecule type" value="Genomic_DNA"/>
</dbReference>